<dbReference type="EMBL" id="JAYMRP010000029">
    <property type="protein sequence ID" value="MFB8776276.1"/>
    <property type="molecule type" value="Genomic_DNA"/>
</dbReference>
<organism evidence="1 2">
    <name type="scientific">Streptomyces broussonetiae</name>
    <dbReference type="NCBI Taxonomy" id="2686304"/>
    <lineage>
        <taxon>Bacteria</taxon>
        <taxon>Bacillati</taxon>
        <taxon>Actinomycetota</taxon>
        <taxon>Actinomycetes</taxon>
        <taxon>Kitasatosporales</taxon>
        <taxon>Streptomycetaceae</taxon>
        <taxon>Streptomyces</taxon>
    </lineage>
</organism>
<proteinExistence type="predicted"/>
<dbReference type="Proteomes" id="UP001585080">
    <property type="component" value="Unassembled WGS sequence"/>
</dbReference>
<gene>
    <name evidence="1" type="ORF">VSS16_26635</name>
</gene>
<protein>
    <submittedName>
        <fullName evidence="1">Uncharacterized protein</fullName>
    </submittedName>
</protein>
<dbReference type="RefSeq" id="WP_376734826.1">
    <property type="nucleotide sequence ID" value="NZ_JAYMRP010000029.1"/>
</dbReference>
<accession>A0ABV5EHE4</accession>
<sequence>MGVLTLGIPTHVAVLTSVFGRLTPYGESLELNRLVLLDEVPANADTGQ</sequence>
<comment type="caution">
    <text evidence="1">The sequence shown here is derived from an EMBL/GenBank/DDBJ whole genome shotgun (WGS) entry which is preliminary data.</text>
</comment>
<evidence type="ECO:0000313" key="2">
    <source>
        <dbReference type="Proteomes" id="UP001585080"/>
    </source>
</evidence>
<evidence type="ECO:0000313" key="1">
    <source>
        <dbReference type="EMBL" id="MFB8776276.1"/>
    </source>
</evidence>
<keyword evidence="2" id="KW-1185">Reference proteome</keyword>
<reference evidence="1 2" key="1">
    <citation type="submission" date="2024-01" db="EMBL/GenBank/DDBJ databases">
        <title>Genome mining of biosynthetic gene clusters to explore secondary metabolites of Streptomyces sp.</title>
        <authorList>
            <person name="Baig A."/>
            <person name="Ajitkumar Shintre N."/>
            <person name="Kumar H."/>
            <person name="Anbarasu A."/>
            <person name="Ramaiah S."/>
        </authorList>
    </citation>
    <scope>NUCLEOTIDE SEQUENCE [LARGE SCALE GENOMIC DNA]</scope>
    <source>
        <strain evidence="1 2">A57</strain>
    </source>
</reference>
<name>A0ABV5EHE4_9ACTN</name>